<organism evidence="7 8">
    <name type="scientific">Rhipicephalus microplus</name>
    <name type="common">Cattle tick</name>
    <name type="synonym">Boophilus microplus</name>
    <dbReference type="NCBI Taxonomy" id="6941"/>
    <lineage>
        <taxon>Eukaryota</taxon>
        <taxon>Metazoa</taxon>
        <taxon>Ecdysozoa</taxon>
        <taxon>Arthropoda</taxon>
        <taxon>Chelicerata</taxon>
        <taxon>Arachnida</taxon>
        <taxon>Acari</taxon>
        <taxon>Parasitiformes</taxon>
        <taxon>Ixodida</taxon>
        <taxon>Ixodoidea</taxon>
        <taxon>Ixodidae</taxon>
        <taxon>Rhipicephalinae</taxon>
        <taxon>Rhipicephalus</taxon>
        <taxon>Boophilus</taxon>
    </lineage>
</organism>
<feature type="transmembrane region" description="Helical" evidence="5">
    <location>
        <begin position="275"/>
        <end position="292"/>
    </location>
</feature>
<evidence type="ECO:0000259" key="6">
    <source>
        <dbReference type="PROSITE" id="PS50850"/>
    </source>
</evidence>
<feature type="transmembrane region" description="Helical" evidence="5">
    <location>
        <begin position="186"/>
        <end position="208"/>
    </location>
</feature>
<evidence type="ECO:0000256" key="4">
    <source>
        <dbReference type="ARBA" id="ARBA00023136"/>
    </source>
</evidence>
<dbReference type="InterPro" id="IPR020846">
    <property type="entry name" value="MFS_dom"/>
</dbReference>
<dbReference type="PANTHER" id="PTHR48021:SF1">
    <property type="entry name" value="GH07001P-RELATED"/>
    <property type="match status" value="1"/>
</dbReference>
<dbReference type="SUPFAM" id="SSF103473">
    <property type="entry name" value="MFS general substrate transporter"/>
    <property type="match status" value="1"/>
</dbReference>
<protein>
    <recommendedName>
        <fullName evidence="6">Major facilitator superfamily (MFS) profile domain-containing protein</fullName>
    </recommendedName>
</protein>
<dbReference type="Proteomes" id="UP000821866">
    <property type="component" value="Chromosome 1"/>
</dbReference>
<keyword evidence="4 5" id="KW-0472">Membrane</keyword>
<dbReference type="InterPro" id="IPR036259">
    <property type="entry name" value="MFS_trans_sf"/>
</dbReference>
<dbReference type="Pfam" id="PF00083">
    <property type="entry name" value="Sugar_tr"/>
    <property type="match status" value="1"/>
</dbReference>
<proteinExistence type="predicted"/>
<dbReference type="GO" id="GO:0022857">
    <property type="term" value="F:transmembrane transporter activity"/>
    <property type="evidence" value="ECO:0007669"/>
    <property type="project" value="InterPro"/>
</dbReference>
<reference evidence="7" key="1">
    <citation type="journal article" date="2020" name="Cell">
        <title>Large-Scale Comparative Analyses of Tick Genomes Elucidate Their Genetic Diversity and Vector Capacities.</title>
        <authorList>
            <consortium name="Tick Genome and Microbiome Consortium (TIGMIC)"/>
            <person name="Jia N."/>
            <person name="Wang J."/>
            <person name="Shi W."/>
            <person name="Du L."/>
            <person name="Sun Y."/>
            <person name="Zhan W."/>
            <person name="Jiang J.F."/>
            <person name="Wang Q."/>
            <person name="Zhang B."/>
            <person name="Ji P."/>
            <person name="Bell-Sakyi L."/>
            <person name="Cui X.M."/>
            <person name="Yuan T.T."/>
            <person name="Jiang B.G."/>
            <person name="Yang W.F."/>
            <person name="Lam T.T."/>
            <person name="Chang Q.C."/>
            <person name="Ding S.J."/>
            <person name="Wang X.J."/>
            <person name="Zhu J.G."/>
            <person name="Ruan X.D."/>
            <person name="Zhao L."/>
            <person name="Wei J.T."/>
            <person name="Ye R.Z."/>
            <person name="Que T.C."/>
            <person name="Du C.H."/>
            <person name="Zhou Y.H."/>
            <person name="Cheng J.X."/>
            <person name="Dai P.F."/>
            <person name="Guo W.B."/>
            <person name="Han X.H."/>
            <person name="Huang E.J."/>
            <person name="Li L.F."/>
            <person name="Wei W."/>
            <person name="Gao Y.C."/>
            <person name="Liu J.Z."/>
            <person name="Shao H.Z."/>
            <person name="Wang X."/>
            <person name="Wang C.C."/>
            <person name="Yang T.C."/>
            <person name="Huo Q.B."/>
            <person name="Li W."/>
            <person name="Chen H.Y."/>
            <person name="Chen S.E."/>
            <person name="Zhou L.G."/>
            <person name="Ni X.B."/>
            <person name="Tian J.H."/>
            <person name="Sheng Y."/>
            <person name="Liu T."/>
            <person name="Pan Y.S."/>
            <person name="Xia L.Y."/>
            <person name="Li J."/>
            <person name="Zhao F."/>
            <person name="Cao W.C."/>
        </authorList>
    </citation>
    <scope>NUCLEOTIDE SEQUENCE</scope>
    <source>
        <strain evidence="7">Rmic-2018</strain>
    </source>
</reference>
<dbReference type="EMBL" id="JABSTU010000001">
    <property type="protein sequence ID" value="KAH8042030.1"/>
    <property type="molecule type" value="Genomic_DNA"/>
</dbReference>
<dbReference type="AlphaFoldDB" id="A0A9J6F5J1"/>
<evidence type="ECO:0000256" key="5">
    <source>
        <dbReference type="SAM" id="Phobius"/>
    </source>
</evidence>
<accession>A0A9J6F5J1</accession>
<gene>
    <name evidence="7" type="ORF">HPB51_020143</name>
</gene>
<feature type="transmembrane region" description="Helical" evidence="5">
    <location>
        <begin position="298"/>
        <end position="321"/>
    </location>
</feature>
<dbReference type="InterPro" id="IPR005828">
    <property type="entry name" value="MFS_sugar_transport-like"/>
</dbReference>
<keyword evidence="2 5" id="KW-0812">Transmembrane</keyword>
<feature type="transmembrane region" description="Helical" evidence="5">
    <location>
        <begin position="241"/>
        <end position="263"/>
    </location>
</feature>
<dbReference type="VEuPathDB" id="VectorBase:LOC119163929"/>
<evidence type="ECO:0000256" key="1">
    <source>
        <dbReference type="ARBA" id="ARBA00004141"/>
    </source>
</evidence>
<evidence type="ECO:0000313" key="8">
    <source>
        <dbReference type="Proteomes" id="UP000821866"/>
    </source>
</evidence>
<comment type="subcellular location">
    <subcellularLocation>
        <location evidence="1">Membrane</location>
        <topology evidence="1">Multi-pass membrane protein</topology>
    </subcellularLocation>
</comment>
<keyword evidence="3 5" id="KW-1133">Transmembrane helix</keyword>
<dbReference type="InterPro" id="IPR050549">
    <property type="entry name" value="MFS_Trehalose_Transporter"/>
</dbReference>
<feature type="transmembrane region" description="Helical" evidence="5">
    <location>
        <begin position="51"/>
        <end position="68"/>
    </location>
</feature>
<name>A0A9J6F5J1_RHIMP</name>
<sequence>MTLRCHLRGIDVALQLREPSLFLWILAGGFYSALPFRLGSPLFCAAVAESWLLPVALIVVTMPANAPTRTSVASIKSGPPGSSSRAFLAGADAQQRAKARSRESRLASVQDYRSTTFEKMADTTELTPHERPRQQYRTWPRPLMSLVPCWVGSLCVGTALGYSLPAGRSLHHAKDSGSFDITHEQIFWFGSLMALGAVFGSLGGALLTQRCGHRWSFATSALGLLATWLCIGLGHDVYLFYVARFVNGFFTGFVSLVVPAHIAEMSLATHRGTDGALHHLVITLGVLYTHTAGHFLDWSWLALCCAPPALLLLLLTGCFVVESPRWLLYCHRRQRALEALLSVRSCGIEVGCQKSFL</sequence>
<evidence type="ECO:0000313" key="7">
    <source>
        <dbReference type="EMBL" id="KAH8042030.1"/>
    </source>
</evidence>
<dbReference type="PANTHER" id="PTHR48021">
    <property type="match status" value="1"/>
</dbReference>
<feature type="transmembrane region" description="Helical" evidence="5">
    <location>
        <begin position="215"/>
        <end position="235"/>
    </location>
</feature>
<feature type="transmembrane region" description="Helical" evidence="5">
    <location>
        <begin position="143"/>
        <end position="166"/>
    </location>
</feature>
<dbReference type="GO" id="GO:0016020">
    <property type="term" value="C:membrane"/>
    <property type="evidence" value="ECO:0007669"/>
    <property type="project" value="UniProtKB-SubCell"/>
</dbReference>
<dbReference type="Gene3D" id="1.20.1250.20">
    <property type="entry name" value="MFS general substrate transporter like domains"/>
    <property type="match status" value="1"/>
</dbReference>
<dbReference type="PROSITE" id="PS50850">
    <property type="entry name" value="MFS"/>
    <property type="match status" value="1"/>
</dbReference>
<evidence type="ECO:0000256" key="3">
    <source>
        <dbReference type="ARBA" id="ARBA00022989"/>
    </source>
</evidence>
<feature type="domain" description="Major facilitator superfamily (MFS) profile" evidence="6">
    <location>
        <begin position="145"/>
        <end position="357"/>
    </location>
</feature>
<feature type="transmembrane region" description="Helical" evidence="5">
    <location>
        <begin position="21"/>
        <end position="39"/>
    </location>
</feature>
<keyword evidence="8" id="KW-1185">Reference proteome</keyword>
<reference evidence="7" key="2">
    <citation type="submission" date="2021-09" db="EMBL/GenBank/DDBJ databases">
        <authorList>
            <person name="Jia N."/>
            <person name="Wang J."/>
            <person name="Shi W."/>
            <person name="Du L."/>
            <person name="Sun Y."/>
            <person name="Zhan W."/>
            <person name="Jiang J."/>
            <person name="Wang Q."/>
            <person name="Zhang B."/>
            <person name="Ji P."/>
            <person name="Sakyi L.B."/>
            <person name="Cui X."/>
            <person name="Yuan T."/>
            <person name="Jiang B."/>
            <person name="Yang W."/>
            <person name="Lam T.T.-Y."/>
            <person name="Chang Q."/>
            <person name="Ding S."/>
            <person name="Wang X."/>
            <person name="Zhu J."/>
            <person name="Ruan X."/>
            <person name="Zhao L."/>
            <person name="Wei J."/>
            <person name="Que T."/>
            <person name="Du C."/>
            <person name="Cheng J."/>
            <person name="Dai P."/>
            <person name="Han X."/>
            <person name="Huang E."/>
            <person name="Gao Y."/>
            <person name="Liu J."/>
            <person name="Shao H."/>
            <person name="Ye R."/>
            <person name="Li L."/>
            <person name="Wei W."/>
            <person name="Wang X."/>
            <person name="Wang C."/>
            <person name="Huo Q."/>
            <person name="Li W."/>
            <person name="Guo W."/>
            <person name="Chen H."/>
            <person name="Chen S."/>
            <person name="Zhou L."/>
            <person name="Zhou L."/>
            <person name="Ni X."/>
            <person name="Tian J."/>
            <person name="Zhou Y."/>
            <person name="Sheng Y."/>
            <person name="Liu T."/>
            <person name="Pan Y."/>
            <person name="Xia L."/>
            <person name="Li J."/>
            <person name="Zhao F."/>
            <person name="Cao W."/>
        </authorList>
    </citation>
    <scope>NUCLEOTIDE SEQUENCE</scope>
    <source>
        <strain evidence="7">Rmic-2018</strain>
        <tissue evidence="7">Larvae</tissue>
    </source>
</reference>
<comment type="caution">
    <text evidence="7">The sequence shown here is derived from an EMBL/GenBank/DDBJ whole genome shotgun (WGS) entry which is preliminary data.</text>
</comment>
<evidence type="ECO:0000256" key="2">
    <source>
        <dbReference type="ARBA" id="ARBA00022692"/>
    </source>
</evidence>